<dbReference type="InterPro" id="IPR000544">
    <property type="entry name" value="Octanoyltransferase"/>
</dbReference>
<comment type="catalytic activity">
    <reaction evidence="5 6">
        <text>octanoyl-[ACP] + L-lysyl-[protein] = N(6)-octanoyl-L-lysyl-[protein] + holo-[ACP] + H(+)</text>
        <dbReference type="Rhea" id="RHEA:17665"/>
        <dbReference type="Rhea" id="RHEA-COMP:9636"/>
        <dbReference type="Rhea" id="RHEA-COMP:9685"/>
        <dbReference type="Rhea" id="RHEA-COMP:9752"/>
        <dbReference type="Rhea" id="RHEA-COMP:9928"/>
        <dbReference type="ChEBI" id="CHEBI:15378"/>
        <dbReference type="ChEBI" id="CHEBI:29969"/>
        <dbReference type="ChEBI" id="CHEBI:64479"/>
        <dbReference type="ChEBI" id="CHEBI:78463"/>
        <dbReference type="ChEBI" id="CHEBI:78809"/>
        <dbReference type="EC" id="2.3.1.181"/>
    </reaction>
</comment>
<keyword evidence="2 5" id="KW-0808">Transferase</keyword>
<comment type="function">
    <text evidence="4 5 6">Catalyzes the transfer of endogenously produced octanoic acid from octanoyl-acyl-carrier-protein onto the lipoyl domains of lipoate-dependent enzymes. Lipoyl-ACP can also act as a substrate although octanoyl-ACP is likely to be the physiological substrate.</text>
</comment>
<keyword evidence="5" id="KW-0963">Cytoplasm</keyword>
<feature type="binding site" evidence="5 8">
    <location>
        <begin position="76"/>
        <end position="83"/>
    </location>
    <ligand>
        <name>substrate</name>
    </ligand>
</feature>
<evidence type="ECO:0000256" key="7">
    <source>
        <dbReference type="PIRSR" id="PIRSR016262-1"/>
    </source>
</evidence>
<dbReference type="GO" id="GO:0005737">
    <property type="term" value="C:cytoplasm"/>
    <property type="evidence" value="ECO:0007669"/>
    <property type="project" value="UniProtKB-SubCell"/>
</dbReference>
<evidence type="ECO:0000256" key="4">
    <source>
        <dbReference type="ARBA" id="ARBA00024732"/>
    </source>
</evidence>
<protein>
    <recommendedName>
        <fullName evidence="5 6">Octanoyltransferase</fullName>
        <ecNumber evidence="5 6">2.3.1.181</ecNumber>
    </recommendedName>
    <alternativeName>
        <fullName evidence="5">Lipoate-protein ligase B</fullName>
    </alternativeName>
    <alternativeName>
        <fullName evidence="5">Lipoyl/octanoyl transferase</fullName>
    </alternativeName>
    <alternativeName>
        <fullName evidence="5">Octanoyl-[acyl-carrier-protein]-protein N-octanoyltransferase</fullName>
    </alternativeName>
</protein>
<dbReference type="GO" id="GO:0033819">
    <property type="term" value="F:lipoyl(octanoyl) transferase activity"/>
    <property type="evidence" value="ECO:0007669"/>
    <property type="project" value="UniProtKB-EC"/>
</dbReference>
<dbReference type="Proteomes" id="UP000316517">
    <property type="component" value="Unassembled WGS sequence"/>
</dbReference>
<dbReference type="AlphaFoldDB" id="A0A523TCF7"/>
<comment type="pathway">
    <text evidence="1 5 6">Protein modification; protein lipoylation via endogenous pathway; protein N(6)-(lipoyl)lysine from octanoyl-[acyl-carrier-protein]: step 1/2.</text>
</comment>
<comment type="subcellular location">
    <subcellularLocation>
        <location evidence="5">Cytoplasm</location>
    </subcellularLocation>
</comment>
<evidence type="ECO:0000259" key="10">
    <source>
        <dbReference type="PROSITE" id="PS51733"/>
    </source>
</evidence>
<evidence type="ECO:0000313" key="11">
    <source>
        <dbReference type="EMBL" id="TET28007.1"/>
    </source>
</evidence>
<dbReference type="EC" id="2.3.1.181" evidence="5 6"/>
<organism evidence="11 12">
    <name type="scientific">Aerophobetes bacterium</name>
    <dbReference type="NCBI Taxonomy" id="2030807"/>
    <lineage>
        <taxon>Bacteria</taxon>
        <taxon>Candidatus Aerophobota</taxon>
    </lineage>
</organism>
<feature type="domain" description="BPL/LPL catalytic" evidence="10">
    <location>
        <begin position="31"/>
        <end position="213"/>
    </location>
</feature>
<evidence type="ECO:0000256" key="8">
    <source>
        <dbReference type="PIRSR" id="PIRSR016262-2"/>
    </source>
</evidence>
<evidence type="ECO:0000256" key="1">
    <source>
        <dbReference type="ARBA" id="ARBA00004821"/>
    </source>
</evidence>
<dbReference type="GO" id="GO:0009249">
    <property type="term" value="P:protein lipoylation"/>
    <property type="evidence" value="ECO:0007669"/>
    <property type="project" value="InterPro"/>
</dbReference>
<accession>A0A523TCF7</accession>
<dbReference type="SUPFAM" id="SSF55681">
    <property type="entry name" value="Class II aaRS and biotin synthetases"/>
    <property type="match status" value="1"/>
</dbReference>
<dbReference type="UniPathway" id="UPA00538">
    <property type="reaction ID" value="UER00592"/>
</dbReference>
<proteinExistence type="inferred from homology"/>
<dbReference type="PANTHER" id="PTHR10993:SF7">
    <property type="entry name" value="LIPOYLTRANSFERASE 2, MITOCHONDRIAL-RELATED"/>
    <property type="match status" value="1"/>
</dbReference>
<evidence type="ECO:0000256" key="9">
    <source>
        <dbReference type="PIRSR" id="PIRSR016262-3"/>
    </source>
</evidence>
<evidence type="ECO:0000313" key="12">
    <source>
        <dbReference type="Proteomes" id="UP000316517"/>
    </source>
</evidence>
<comment type="caution">
    <text evidence="11">The sequence shown here is derived from an EMBL/GenBank/DDBJ whole genome shotgun (WGS) entry which is preliminary data.</text>
</comment>
<dbReference type="InterPro" id="IPR020605">
    <property type="entry name" value="Octanoyltransferase_CS"/>
</dbReference>
<dbReference type="PROSITE" id="PS01313">
    <property type="entry name" value="LIPB"/>
    <property type="match status" value="1"/>
</dbReference>
<dbReference type="PANTHER" id="PTHR10993">
    <property type="entry name" value="OCTANOYLTRANSFERASE"/>
    <property type="match status" value="1"/>
</dbReference>
<name>A0A523TCF7_UNCAE</name>
<evidence type="ECO:0000256" key="2">
    <source>
        <dbReference type="ARBA" id="ARBA00022679"/>
    </source>
</evidence>
<dbReference type="CDD" id="cd16444">
    <property type="entry name" value="LipB"/>
    <property type="match status" value="1"/>
</dbReference>
<dbReference type="NCBIfam" id="TIGR00214">
    <property type="entry name" value="lipB"/>
    <property type="match status" value="1"/>
</dbReference>
<dbReference type="Gene3D" id="3.30.930.10">
    <property type="entry name" value="Bira Bifunctional Protein, Domain 2"/>
    <property type="match status" value="1"/>
</dbReference>
<dbReference type="EMBL" id="SOJT01000156">
    <property type="protein sequence ID" value="TET28007.1"/>
    <property type="molecule type" value="Genomic_DNA"/>
</dbReference>
<dbReference type="PROSITE" id="PS51733">
    <property type="entry name" value="BPL_LPL_CATALYTIC"/>
    <property type="match status" value="1"/>
</dbReference>
<dbReference type="PIRSF" id="PIRSF016262">
    <property type="entry name" value="LPLase"/>
    <property type="match status" value="1"/>
</dbReference>
<dbReference type="InterPro" id="IPR045864">
    <property type="entry name" value="aa-tRNA-synth_II/BPL/LPL"/>
</dbReference>
<comment type="miscellaneous">
    <text evidence="5">In the reaction, the free carboxyl group of octanoic acid is attached via an amide linkage to the epsilon-amino group of a specific lysine residue of lipoyl domains of lipoate-dependent enzymes.</text>
</comment>
<feature type="binding site" evidence="5 8">
    <location>
        <begin position="156"/>
        <end position="158"/>
    </location>
    <ligand>
        <name>substrate</name>
    </ligand>
</feature>
<gene>
    <name evidence="5 11" type="primary">lipB</name>
    <name evidence="11" type="ORF">E3J68_03535</name>
</gene>
<keyword evidence="3 5" id="KW-0012">Acyltransferase</keyword>
<evidence type="ECO:0000256" key="5">
    <source>
        <dbReference type="HAMAP-Rule" id="MF_00013"/>
    </source>
</evidence>
<dbReference type="NCBIfam" id="NF010925">
    <property type="entry name" value="PRK14345.1"/>
    <property type="match status" value="1"/>
</dbReference>
<comment type="similarity">
    <text evidence="5 6">Belongs to the LipB family.</text>
</comment>
<sequence>MRKLTLLDLGRKDYGEVWAIQKKLVQEVISGTSGDTLILVEHPAVITLGRRGEEEDILISSQGLSRKSIQFFQVDRGGRATFHGPGQLVAYPILRLLGKERDIHQYLRNLEEVIIKLLAGLGIKGQRREGHSGVWVNDHKVASIGIGVKKWVTYHGLALNVDVDLDYFSLIDPCGLGQAKVTSLAKFLSFQVKMDEVKRSMVKSFSEVFKRIPIFQSHFYSLLEPSLNKRSAFSKSSETC</sequence>
<dbReference type="HAMAP" id="MF_00013">
    <property type="entry name" value="LipB"/>
    <property type="match status" value="1"/>
</dbReference>
<dbReference type="Pfam" id="PF21948">
    <property type="entry name" value="LplA-B_cat"/>
    <property type="match status" value="1"/>
</dbReference>
<feature type="binding site" evidence="5 8">
    <location>
        <begin position="143"/>
        <end position="145"/>
    </location>
    <ligand>
        <name>substrate</name>
    </ligand>
</feature>
<feature type="active site" description="Acyl-thioester intermediate" evidence="5 7">
    <location>
        <position position="174"/>
    </location>
</feature>
<dbReference type="InterPro" id="IPR004143">
    <property type="entry name" value="BPL_LPL_catalytic"/>
</dbReference>
<reference evidence="11 12" key="1">
    <citation type="submission" date="2019-03" db="EMBL/GenBank/DDBJ databases">
        <title>Metabolic potential of uncultured bacteria and archaea associated with petroleum seepage in deep-sea sediments.</title>
        <authorList>
            <person name="Dong X."/>
            <person name="Hubert C."/>
        </authorList>
    </citation>
    <scope>NUCLEOTIDE SEQUENCE [LARGE SCALE GENOMIC DNA]</scope>
    <source>
        <strain evidence="11">E44_bin3</strain>
    </source>
</reference>
<feature type="site" description="Lowers pKa of active site Cys" evidence="5 9">
    <location>
        <position position="140"/>
    </location>
</feature>
<evidence type="ECO:0000256" key="3">
    <source>
        <dbReference type="ARBA" id="ARBA00023315"/>
    </source>
</evidence>
<evidence type="ECO:0000256" key="6">
    <source>
        <dbReference type="PIRNR" id="PIRNR016262"/>
    </source>
</evidence>